<organism evidence="4 5">
    <name type="scientific">[Emmonsia] crescens</name>
    <dbReference type="NCBI Taxonomy" id="73230"/>
    <lineage>
        <taxon>Eukaryota</taxon>
        <taxon>Fungi</taxon>
        <taxon>Dikarya</taxon>
        <taxon>Ascomycota</taxon>
        <taxon>Pezizomycotina</taxon>
        <taxon>Eurotiomycetes</taxon>
        <taxon>Eurotiomycetidae</taxon>
        <taxon>Onygenales</taxon>
        <taxon>Ajellomycetaceae</taxon>
        <taxon>Emergomyces</taxon>
    </lineage>
</organism>
<sequence length="808" mass="90476">MWKFIVAPIRPWAAISPVPSSQLRLFSSAPCLLGNIKGEKKSIGLQKGTVRRDVERSSSLYHAVYPPIISINDATFYREYPTPDTPKKDNPPLFPSLTFSLPSYIPTKARDCSSLEHCAIIGSSAKSSFLDILRGRYICIPPTARSYPYLLALGGAQVEGSPSRDLAHAIQYVGFNGDQKQSAGGIRGSYLSARYESRREETDFTLLQYLKDQTSLNPLVQEKGELLEDGSTRPSESDEHLNKIIRDFQLQELLSMPVSNLSNGQTRRARIAKALLMEPEVLLLDEPFMGLDRSTVPTLSRLLYLTTLSGAPRMVLALRPQDPIPAWVSQVVILGPDNTVALQGTRDEVFRTLKLWQAVASRGVKSTFVRESAEKNSRISKTSLAHSGRTELMPRSKDEEHSYKFLSFPQRKEYNRLEHLRENGQFDDYANILHEMGMLYLQPEKLEKKITTLGEPIVEMNGVHVNYGDKEVLGGWTQEIDGVMVKKGLYWTVHRGQRWGVFGLNGSGKTTLISLITSDHPQTYSQPIKLFGRSRLPEPGKPGISIFDLQSRIGHSSPEIHAFFPRHLSIRASIESAWADTFLSKPKLTPERTLDVDSALQFFEADLNPNFTPSGDRMQTTPSWANCLPFSSLTLAQQRLTLFLRALIHKPDLIILDEAFSSMQSSLRDKCLHFLEVGEQQHMSSSGTRRTPSYANVWHLPPPPSLLGPKLRHTGIADHQALVVISHVKEEVPDIVTQWMRLPTPARTTGEPLTRDEEAGVMYFQIGQLAAQQSVAVHGWETIWKSAPGQRGAVYEGGDEERVREYGA</sequence>
<dbReference type="GO" id="GO:0016887">
    <property type="term" value="F:ATP hydrolysis activity"/>
    <property type="evidence" value="ECO:0007669"/>
    <property type="project" value="InterPro"/>
</dbReference>
<dbReference type="InterPro" id="IPR050334">
    <property type="entry name" value="Molybdenum_import_ModC"/>
</dbReference>
<dbReference type="InterPro" id="IPR003439">
    <property type="entry name" value="ABC_transporter-like_ATP-bd"/>
</dbReference>
<feature type="domain" description="ABC transporter" evidence="3">
    <location>
        <begin position="107"/>
        <end position="362"/>
    </location>
</feature>
<dbReference type="Pfam" id="PF00005">
    <property type="entry name" value="ABC_tran"/>
    <property type="match status" value="2"/>
</dbReference>
<dbReference type="InterPro" id="IPR027417">
    <property type="entry name" value="P-loop_NTPase"/>
</dbReference>
<dbReference type="Proteomes" id="UP000034164">
    <property type="component" value="Unassembled WGS sequence"/>
</dbReference>
<dbReference type="PANTHER" id="PTHR43514">
    <property type="entry name" value="ABC TRANSPORTER I FAMILY MEMBER 10"/>
    <property type="match status" value="1"/>
</dbReference>
<keyword evidence="2" id="KW-0067">ATP-binding</keyword>
<dbReference type="InterPro" id="IPR003593">
    <property type="entry name" value="AAA+_ATPase"/>
</dbReference>
<gene>
    <name evidence="4" type="ORF">EMCG_08941</name>
</gene>
<evidence type="ECO:0000256" key="1">
    <source>
        <dbReference type="ARBA" id="ARBA00022741"/>
    </source>
</evidence>
<feature type="domain" description="ABC transporter" evidence="3">
    <location>
        <begin position="458"/>
        <end position="744"/>
    </location>
</feature>
<dbReference type="OrthoDB" id="10255969at2759"/>
<dbReference type="AlphaFoldDB" id="A0A0G2I3M6"/>
<reference evidence="5" key="1">
    <citation type="journal article" date="2015" name="PLoS Genet.">
        <title>The dynamic genome and transcriptome of the human fungal pathogen Blastomyces and close relative Emmonsia.</title>
        <authorList>
            <person name="Munoz J.F."/>
            <person name="Gauthier G.M."/>
            <person name="Desjardins C.A."/>
            <person name="Gallo J.E."/>
            <person name="Holder J."/>
            <person name="Sullivan T.D."/>
            <person name="Marty A.J."/>
            <person name="Carmen J.C."/>
            <person name="Chen Z."/>
            <person name="Ding L."/>
            <person name="Gujja S."/>
            <person name="Magrini V."/>
            <person name="Misas E."/>
            <person name="Mitreva M."/>
            <person name="Priest M."/>
            <person name="Saif S."/>
            <person name="Whiston E.A."/>
            <person name="Young S."/>
            <person name="Zeng Q."/>
            <person name="Goldman W.E."/>
            <person name="Mardis E.R."/>
            <person name="Taylor J.W."/>
            <person name="McEwen J.G."/>
            <person name="Clay O.K."/>
            <person name="Klein B.S."/>
            <person name="Cuomo C.A."/>
        </authorList>
    </citation>
    <scope>NUCLEOTIDE SEQUENCE [LARGE SCALE GENOMIC DNA]</scope>
    <source>
        <strain evidence="5">UAMH 3008</strain>
    </source>
</reference>
<evidence type="ECO:0000313" key="4">
    <source>
        <dbReference type="EMBL" id="KKZ65232.1"/>
    </source>
</evidence>
<comment type="caution">
    <text evidence="4">The sequence shown here is derived from an EMBL/GenBank/DDBJ whole genome shotgun (WGS) entry which is preliminary data.</text>
</comment>
<dbReference type="EMBL" id="LCZI01000683">
    <property type="protein sequence ID" value="KKZ65232.1"/>
    <property type="molecule type" value="Genomic_DNA"/>
</dbReference>
<dbReference type="GO" id="GO:0005524">
    <property type="term" value="F:ATP binding"/>
    <property type="evidence" value="ECO:0007669"/>
    <property type="project" value="UniProtKB-KW"/>
</dbReference>
<dbReference type="SMART" id="SM00382">
    <property type="entry name" value="AAA"/>
    <property type="match status" value="2"/>
</dbReference>
<name>A0A0G2I3M6_9EURO</name>
<evidence type="ECO:0000256" key="2">
    <source>
        <dbReference type="ARBA" id="ARBA00022840"/>
    </source>
</evidence>
<dbReference type="VEuPathDB" id="FungiDB:EMCG_08941"/>
<dbReference type="Gene3D" id="3.40.50.300">
    <property type="entry name" value="P-loop containing nucleotide triphosphate hydrolases"/>
    <property type="match status" value="2"/>
</dbReference>
<proteinExistence type="predicted"/>
<evidence type="ECO:0000259" key="3">
    <source>
        <dbReference type="PROSITE" id="PS50893"/>
    </source>
</evidence>
<dbReference type="PROSITE" id="PS50893">
    <property type="entry name" value="ABC_TRANSPORTER_2"/>
    <property type="match status" value="2"/>
</dbReference>
<dbReference type="GO" id="GO:0005739">
    <property type="term" value="C:mitochondrion"/>
    <property type="evidence" value="ECO:0007669"/>
    <property type="project" value="TreeGrafter"/>
</dbReference>
<accession>A0A0G2I3M6</accession>
<dbReference type="PANTHER" id="PTHR43514:SF4">
    <property type="entry name" value="ABC TRANSPORTER I FAMILY MEMBER 10"/>
    <property type="match status" value="1"/>
</dbReference>
<evidence type="ECO:0000313" key="5">
    <source>
        <dbReference type="Proteomes" id="UP000034164"/>
    </source>
</evidence>
<protein>
    <recommendedName>
        <fullName evidence="3">ABC transporter domain-containing protein</fullName>
    </recommendedName>
</protein>
<keyword evidence="1" id="KW-0547">Nucleotide-binding</keyword>
<dbReference type="SUPFAM" id="SSF52540">
    <property type="entry name" value="P-loop containing nucleoside triphosphate hydrolases"/>
    <property type="match status" value="2"/>
</dbReference>